<feature type="region of interest" description="Disordered" evidence="2">
    <location>
        <begin position="295"/>
        <end position="341"/>
    </location>
</feature>
<dbReference type="EMBL" id="JAMQOQ010000001">
    <property type="protein sequence ID" value="MDS0293128.1"/>
    <property type="molecule type" value="Genomic_DNA"/>
</dbReference>
<dbReference type="Gene3D" id="3.40.50.720">
    <property type="entry name" value="NAD(P)-binding Rossmann-like Domain"/>
    <property type="match status" value="1"/>
</dbReference>
<dbReference type="Pfam" id="PF00106">
    <property type="entry name" value="adh_short"/>
    <property type="match status" value="1"/>
</dbReference>
<name>A0ABU2FYJ7_9EURY</name>
<keyword evidence="1" id="KW-0560">Oxidoreductase</keyword>
<dbReference type="Proteomes" id="UP001254813">
    <property type="component" value="Unassembled WGS sequence"/>
</dbReference>
<proteinExistence type="predicted"/>
<reference evidence="3 4" key="1">
    <citation type="submission" date="2022-06" db="EMBL/GenBank/DDBJ databases">
        <title>Halogeometricum sp. a new haloarchaeum isolate from saline soil.</title>
        <authorList>
            <person name="Strakova D."/>
            <person name="Galisteo C."/>
            <person name="Sanchez-Porro C."/>
            <person name="Ventosa A."/>
        </authorList>
    </citation>
    <scope>NUCLEOTIDE SEQUENCE [LARGE SCALE GENOMIC DNA]</scope>
    <source>
        <strain evidence="4">S3BR25-2</strain>
    </source>
</reference>
<comment type="caution">
    <text evidence="3">The sequence shown here is derived from an EMBL/GenBank/DDBJ whole genome shotgun (WGS) entry which is preliminary data.</text>
</comment>
<evidence type="ECO:0000313" key="3">
    <source>
        <dbReference type="EMBL" id="MDS0293128.1"/>
    </source>
</evidence>
<dbReference type="SUPFAM" id="SSF51735">
    <property type="entry name" value="NAD(P)-binding Rossmann-fold domains"/>
    <property type="match status" value="1"/>
</dbReference>
<evidence type="ECO:0000256" key="1">
    <source>
        <dbReference type="ARBA" id="ARBA00023002"/>
    </source>
</evidence>
<sequence>MSSTGAEAPRLDGRTAVVTGGTDGIGFETARRLAARGARVVVTGRDPAKGGRAAVALREAATGDGDAAFLAADFASQAEVRDLAARLDEEVDRLDIFVSNAGAWFADPELTDDGVEETFAVNHLAPFLLVNLLSERLRETAAEAGEARVVVVSSELHRNARMAFRKLRSVHDVTGRGAYARSKLANVLFTVEAAERLRGTGVTANCLHPGAVLGTSLSREYGGAVRAAVSVLGSLPDSVTSRFAKSVAEGAETPVYLAASPEVEGVTGEYFVDRAVERPSATARDERTRRRLWTVSADLTDLSPDEQIPPRSADGAEWAAGAGTETGAGTGTGTPSGNRSQ</sequence>
<evidence type="ECO:0000313" key="4">
    <source>
        <dbReference type="Proteomes" id="UP001254813"/>
    </source>
</evidence>
<dbReference type="PANTHER" id="PTHR43157:SF31">
    <property type="entry name" value="PHOSPHATIDYLINOSITOL-GLYCAN BIOSYNTHESIS CLASS F PROTEIN"/>
    <property type="match status" value="1"/>
</dbReference>
<protein>
    <submittedName>
        <fullName evidence="3">SDR family NAD(P)-dependent oxidoreductase</fullName>
    </submittedName>
</protein>
<dbReference type="RefSeq" id="WP_310926953.1">
    <property type="nucleotide sequence ID" value="NZ_JAMQOQ010000001.1"/>
</dbReference>
<keyword evidence="4" id="KW-1185">Reference proteome</keyword>
<dbReference type="InterPro" id="IPR036291">
    <property type="entry name" value="NAD(P)-bd_dom_sf"/>
</dbReference>
<organism evidence="3 4">
    <name type="scientific">Halogeometricum luteum</name>
    <dbReference type="NCBI Taxonomy" id="2950537"/>
    <lineage>
        <taxon>Archaea</taxon>
        <taxon>Methanobacteriati</taxon>
        <taxon>Methanobacteriota</taxon>
        <taxon>Stenosarchaea group</taxon>
        <taxon>Halobacteria</taxon>
        <taxon>Halobacteriales</taxon>
        <taxon>Haloferacaceae</taxon>
        <taxon>Halogeometricum</taxon>
    </lineage>
</organism>
<evidence type="ECO:0000256" key="2">
    <source>
        <dbReference type="SAM" id="MobiDB-lite"/>
    </source>
</evidence>
<gene>
    <name evidence="3" type="ORF">NDI79_02945</name>
</gene>
<dbReference type="PRINTS" id="PR00081">
    <property type="entry name" value="GDHRDH"/>
</dbReference>
<accession>A0ABU2FYJ7</accession>
<dbReference type="PANTHER" id="PTHR43157">
    <property type="entry name" value="PHOSPHATIDYLINOSITOL-GLYCAN BIOSYNTHESIS CLASS F PROTEIN-RELATED"/>
    <property type="match status" value="1"/>
</dbReference>
<dbReference type="InterPro" id="IPR002347">
    <property type="entry name" value="SDR_fam"/>
</dbReference>
<feature type="compositionally biased region" description="Gly residues" evidence="2">
    <location>
        <begin position="324"/>
        <end position="334"/>
    </location>
</feature>